<gene>
    <name evidence="2" type="ORF">ATX59_08210</name>
    <name evidence="1" type="ORF">GA838_00495</name>
</gene>
<dbReference type="Gene3D" id="2.170.120.40">
    <property type="entry name" value="YbbR-like domain"/>
    <property type="match status" value="2"/>
</dbReference>
<evidence type="ECO:0000313" key="3">
    <source>
        <dbReference type="Proteomes" id="UP000181728"/>
    </source>
</evidence>
<dbReference type="RefSeq" id="WP_032822827.1">
    <property type="nucleotide sequence ID" value="NZ_JMIS01000018.1"/>
</dbReference>
<evidence type="ECO:0000313" key="1">
    <source>
        <dbReference type="EMBL" id="MDV7714261.1"/>
    </source>
</evidence>
<accession>A0A483BPT2</accession>
<dbReference type="InterPro" id="IPR012505">
    <property type="entry name" value="YbbR"/>
</dbReference>
<proteinExistence type="predicted"/>
<organism evidence="2 3">
    <name type="scientific">Oenococcus oeni</name>
    <name type="common">Leuconostoc oenos</name>
    <dbReference type="NCBI Taxonomy" id="1247"/>
    <lineage>
        <taxon>Bacteria</taxon>
        <taxon>Bacillati</taxon>
        <taxon>Bacillota</taxon>
        <taxon>Bacilli</taxon>
        <taxon>Lactobacillales</taxon>
        <taxon>Lactobacillaceae</taxon>
        <taxon>Oenococcus</taxon>
    </lineage>
</organism>
<sequence length="345" mass="36604">MRYINSLLRKKWFQLLVTLILAIVLFAYVTGTTGTVRSSKSQQNELITTQTTEINVPVNVNMNENKYYVSGVPQTIKVKITGPSGLITAAQNSQTIRATVNLEKPKIGSQNVSLKLTGLSDTLAKTLDPSSLTVNVSRKISKSVPIIPTYNRDNIASKYVVSGFKISQTKATVTGPSDLVKVVNHISTSLNVPANTQSSINKNIALKAVDKNGSVVSVEINPSSVAATLDVTSEFAVNNSSKETKTVSLNPKFTGSKSMSNYNVTLSSSSVQITGDKSSVDKIDSVPVTVDMNQISTSGGVITVKPSLPKGIDEITPKAVEISITARTITGSSSNKSSSSSSEGK</sequence>
<dbReference type="Pfam" id="PF07949">
    <property type="entry name" value="YbbR"/>
    <property type="match status" value="3"/>
</dbReference>
<reference evidence="2 3" key="1">
    <citation type="journal article" date="2016" name="BMC Genomics">
        <title>Consensus pan-genome assembly of the specialised wine bacterium Oenococcus oeni.</title>
        <authorList>
            <person name="Sternes P.R."/>
            <person name="Borneman A.R."/>
        </authorList>
    </citation>
    <scope>NUCLEOTIDE SEQUENCE [LARGE SCALE GENOMIC DNA]</scope>
    <source>
        <strain evidence="2 3">AWRIB661</strain>
    </source>
</reference>
<comment type="caution">
    <text evidence="2">The sequence shown here is derived from an EMBL/GenBank/DDBJ whole genome shotgun (WGS) entry which is preliminary data.</text>
</comment>
<dbReference type="PANTHER" id="PTHR37804">
    <property type="entry name" value="CDAA REGULATORY PROTEIN CDAR"/>
    <property type="match status" value="1"/>
</dbReference>
<dbReference type="Proteomes" id="UP000181728">
    <property type="component" value="Unassembled WGS sequence"/>
</dbReference>
<dbReference type="Gene3D" id="2.170.120.30">
    <property type="match status" value="1"/>
</dbReference>
<dbReference type="InterPro" id="IPR053154">
    <property type="entry name" value="c-di-AMP_regulator"/>
</dbReference>
<dbReference type="EMBL" id="WERV01000001">
    <property type="protein sequence ID" value="MDV7714261.1"/>
    <property type="molecule type" value="Genomic_DNA"/>
</dbReference>
<name>A0A483BPT2_OENOE</name>
<dbReference type="Proteomes" id="UP001281024">
    <property type="component" value="Unassembled WGS sequence"/>
</dbReference>
<reference evidence="1" key="2">
    <citation type="submission" date="2019-10" db="EMBL/GenBank/DDBJ databases">
        <title>Malate fermentation in French cider.</title>
        <authorList>
            <person name="Cousin F.J."/>
            <person name="Medina Fernandez S."/>
            <person name="Misery B."/>
            <person name="Laplace J.-M."/>
            <person name="Cretenet M."/>
        </authorList>
    </citation>
    <scope>NUCLEOTIDE SEQUENCE</scope>
    <source>
        <strain evidence="1">UCMA15129</strain>
    </source>
</reference>
<dbReference type="PANTHER" id="PTHR37804:SF1">
    <property type="entry name" value="CDAA REGULATORY PROTEIN CDAR"/>
    <property type="match status" value="1"/>
</dbReference>
<protein>
    <submittedName>
        <fullName evidence="2">Uncharacterized protein</fullName>
    </submittedName>
</protein>
<dbReference type="EMBL" id="MLOK01000054">
    <property type="protein sequence ID" value="OIM20549.1"/>
    <property type="molecule type" value="Genomic_DNA"/>
</dbReference>
<dbReference type="AlphaFoldDB" id="A0A483BPT2"/>
<evidence type="ECO:0000313" key="2">
    <source>
        <dbReference type="EMBL" id="OIM20549.1"/>
    </source>
</evidence>